<evidence type="ECO:0000313" key="2">
    <source>
        <dbReference type="EMBL" id="KPM48322.1"/>
    </source>
</evidence>
<reference evidence="2 3" key="1">
    <citation type="submission" date="2015-07" db="EMBL/GenBank/DDBJ databases">
        <title>The draft genome sequence of Leadbetterella sp. JN14-9.</title>
        <authorList>
            <person name="Liu Y."/>
            <person name="Du J."/>
            <person name="Shao Z."/>
        </authorList>
    </citation>
    <scope>NUCLEOTIDE SEQUENCE [LARGE SCALE GENOMIC DNA]</scope>
    <source>
        <strain evidence="2 3">JN14-9</strain>
    </source>
</reference>
<accession>A0A0P7C2L8</accession>
<dbReference type="AlphaFoldDB" id="A0A0P7C2L8"/>
<organism evidence="2 3">
    <name type="scientific">Jiulongibacter sediminis</name>
    <dbReference type="NCBI Taxonomy" id="1605367"/>
    <lineage>
        <taxon>Bacteria</taxon>
        <taxon>Pseudomonadati</taxon>
        <taxon>Bacteroidota</taxon>
        <taxon>Cytophagia</taxon>
        <taxon>Cytophagales</taxon>
        <taxon>Leadbetterellaceae</taxon>
        <taxon>Jiulongibacter</taxon>
    </lineage>
</organism>
<dbReference type="PROSITE" id="PS51257">
    <property type="entry name" value="PROKAR_LIPOPROTEIN"/>
    <property type="match status" value="1"/>
</dbReference>
<proteinExistence type="predicted"/>
<keyword evidence="3" id="KW-1185">Reference proteome</keyword>
<dbReference type="Pfam" id="PF13590">
    <property type="entry name" value="DUF4136"/>
    <property type="match status" value="1"/>
</dbReference>
<protein>
    <recommendedName>
        <fullName evidence="1">DUF4136 domain-containing protein</fullName>
    </recommendedName>
</protein>
<evidence type="ECO:0000259" key="1">
    <source>
        <dbReference type="Pfam" id="PF13590"/>
    </source>
</evidence>
<gene>
    <name evidence="2" type="ORF">AFM12_06630</name>
</gene>
<dbReference type="OrthoDB" id="5453532at2"/>
<dbReference type="Proteomes" id="UP000050454">
    <property type="component" value="Unassembled WGS sequence"/>
</dbReference>
<dbReference type="RefSeq" id="WP_055145637.1">
    <property type="nucleotide sequence ID" value="NZ_JXSZ01000006.1"/>
</dbReference>
<name>A0A0P7C2L8_9BACT</name>
<evidence type="ECO:0000313" key="3">
    <source>
        <dbReference type="Proteomes" id="UP000050454"/>
    </source>
</evidence>
<dbReference type="InterPro" id="IPR025411">
    <property type="entry name" value="DUF4136"/>
</dbReference>
<feature type="domain" description="DUF4136" evidence="1">
    <location>
        <begin position="35"/>
        <end position="155"/>
    </location>
</feature>
<dbReference type="Gene3D" id="3.30.160.670">
    <property type="match status" value="1"/>
</dbReference>
<sequence length="155" mass="17435">MKIRILGILLAVIISLSGCMKSNYQTIGNQKIQKADELKSFAFAEENVSNSNHWSSLQRAVYRDLQGKNYFYDNVNPDILVFVKELPKGVELLSGNSYKGTLETGKIKTKGQTLLIQLVDTQNYQTVWRGFAASQSNRLAFSAVQPRMVESILNQ</sequence>
<dbReference type="EMBL" id="LGTQ01000006">
    <property type="protein sequence ID" value="KPM48322.1"/>
    <property type="molecule type" value="Genomic_DNA"/>
</dbReference>
<comment type="caution">
    <text evidence="2">The sequence shown here is derived from an EMBL/GenBank/DDBJ whole genome shotgun (WGS) entry which is preliminary data.</text>
</comment>